<dbReference type="GO" id="GO:0016020">
    <property type="term" value="C:membrane"/>
    <property type="evidence" value="ECO:0007669"/>
    <property type="project" value="TreeGrafter"/>
</dbReference>
<dbReference type="InterPro" id="IPR027268">
    <property type="entry name" value="Peptidase_M4/M1_CTD_sf"/>
</dbReference>
<feature type="compositionally biased region" description="Acidic residues" evidence="5">
    <location>
        <begin position="394"/>
        <end position="403"/>
    </location>
</feature>
<feature type="domain" description="ERAP1-like C-terminal" evidence="9">
    <location>
        <begin position="1111"/>
        <end position="1318"/>
    </location>
</feature>
<feature type="domain" description="Peptidase M1 membrane alanine aminopeptidase" evidence="8">
    <location>
        <begin position="909"/>
        <end position="1016"/>
    </location>
</feature>
<dbReference type="EMBL" id="LIAE01010556">
    <property type="protein sequence ID" value="PAV58902.1"/>
    <property type="molecule type" value="Genomic_DNA"/>
</dbReference>
<comment type="similarity">
    <text evidence="1">Belongs to the peptidase M1 family.</text>
</comment>
<evidence type="ECO:0000259" key="9">
    <source>
        <dbReference type="Pfam" id="PF11838"/>
    </source>
</evidence>
<dbReference type="InterPro" id="IPR042097">
    <property type="entry name" value="Aminopeptidase_N-like_N_sf"/>
</dbReference>
<keyword evidence="3" id="KW-0479">Metal-binding</keyword>
<evidence type="ECO:0000256" key="5">
    <source>
        <dbReference type="SAM" id="MobiDB-lite"/>
    </source>
</evidence>
<dbReference type="GO" id="GO:0042277">
    <property type="term" value="F:peptide binding"/>
    <property type="evidence" value="ECO:0007669"/>
    <property type="project" value="TreeGrafter"/>
</dbReference>
<dbReference type="Pfam" id="PF17900">
    <property type="entry name" value="Peptidase_M1_N"/>
    <property type="match status" value="1"/>
</dbReference>
<keyword evidence="7" id="KW-0732">Signal</keyword>
<evidence type="ECO:0000259" key="10">
    <source>
        <dbReference type="Pfam" id="PF17900"/>
    </source>
</evidence>
<evidence type="ECO:0000256" key="1">
    <source>
        <dbReference type="ARBA" id="ARBA00010136"/>
    </source>
</evidence>
<proteinExistence type="inferred from homology"/>
<evidence type="ECO:0000256" key="6">
    <source>
        <dbReference type="SAM" id="Phobius"/>
    </source>
</evidence>
<dbReference type="InterPro" id="IPR024571">
    <property type="entry name" value="ERAP1-like_C_dom"/>
</dbReference>
<organism evidence="11 12">
    <name type="scientific">Diploscapter pachys</name>
    <dbReference type="NCBI Taxonomy" id="2018661"/>
    <lineage>
        <taxon>Eukaryota</taxon>
        <taxon>Metazoa</taxon>
        <taxon>Ecdysozoa</taxon>
        <taxon>Nematoda</taxon>
        <taxon>Chromadorea</taxon>
        <taxon>Rhabditida</taxon>
        <taxon>Rhabditina</taxon>
        <taxon>Rhabditomorpha</taxon>
        <taxon>Rhabditoidea</taxon>
        <taxon>Rhabditidae</taxon>
        <taxon>Diploscapter</taxon>
    </lineage>
</organism>
<dbReference type="PANTHER" id="PTHR11533:SF201">
    <property type="entry name" value="AMINOPEPTIDASE-LIKE PROTEIN AC3.5"/>
    <property type="match status" value="1"/>
</dbReference>
<dbReference type="Gene3D" id="1.10.390.10">
    <property type="entry name" value="Neutral Protease Domain 2"/>
    <property type="match status" value="2"/>
</dbReference>
<dbReference type="Gene3D" id="1.25.50.20">
    <property type="match status" value="1"/>
</dbReference>
<dbReference type="Gene3D" id="2.60.40.1910">
    <property type="match status" value="1"/>
</dbReference>
<evidence type="ECO:0000256" key="2">
    <source>
        <dbReference type="PIRSR" id="PIRSR634016-1"/>
    </source>
</evidence>
<name>A0A2A2JBL2_9BILA</name>
<dbReference type="SUPFAM" id="SSF63737">
    <property type="entry name" value="Leukotriene A4 hydrolase N-terminal domain"/>
    <property type="match status" value="1"/>
</dbReference>
<keyword evidence="6" id="KW-1133">Transmembrane helix</keyword>
<dbReference type="GO" id="GO:0005737">
    <property type="term" value="C:cytoplasm"/>
    <property type="evidence" value="ECO:0007669"/>
    <property type="project" value="TreeGrafter"/>
</dbReference>
<dbReference type="GO" id="GO:0070006">
    <property type="term" value="F:metalloaminopeptidase activity"/>
    <property type="evidence" value="ECO:0007669"/>
    <property type="project" value="TreeGrafter"/>
</dbReference>
<feature type="domain" description="Peptidase M1 membrane alanine aminopeptidase" evidence="8">
    <location>
        <begin position="827"/>
        <end position="904"/>
    </location>
</feature>
<feature type="binding site" evidence="3">
    <location>
        <position position="903"/>
    </location>
    <ligand>
        <name>Zn(2+)</name>
        <dbReference type="ChEBI" id="CHEBI:29105"/>
        <note>catalytic</note>
    </ligand>
</feature>
<dbReference type="GO" id="GO:0043171">
    <property type="term" value="P:peptide catabolic process"/>
    <property type="evidence" value="ECO:0007669"/>
    <property type="project" value="TreeGrafter"/>
</dbReference>
<feature type="region of interest" description="Disordered" evidence="5">
    <location>
        <begin position="440"/>
        <end position="459"/>
    </location>
</feature>
<dbReference type="Pfam" id="PF11838">
    <property type="entry name" value="ERAP1_C"/>
    <property type="match status" value="1"/>
</dbReference>
<evidence type="ECO:0000256" key="7">
    <source>
        <dbReference type="SAM" id="SignalP"/>
    </source>
</evidence>
<evidence type="ECO:0000313" key="12">
    <source>
        <dbReference type="Proteomes" id="UP000218231"/>
    </source>
</evidence>
<sequence length="1374" mass="155093">MMLLLLHYITLALVISSVNGLAGMAIVPPSSSSAEDSSDCLDTCFRSSALIETAFDLANFQDIARHSNNFCLINTAMKACVALCSEREKRQAVERGRAAEYFCGRKKALLDRIGKCLSSHSNNSNVVEGCAEDCGLPFGHGPIRLDSSPSAMINPSVFLDGIEATCKREICIIRCSSDSLERMCTEAGKLFRDAARFQIQIGAAKLAAEATSTSQPDLIIHASPPASRPVGFDETQEREFAMQTGSLGDFVHKFIAALPNECRFVYNASDFDKAVDTIDLNAVMAQAHLEEAPFNEGSPFETAELSSDEPLGPPTPAQFRNFTAEKEALKLKELSTISPDVPIGSPDKSGTTELPANMDIVTGQQETDEKIIDMTGHEVDMNMIPTTLPTISDDSNENMSADDTDTRGATGRAELQNNEDSMPINTNSIDDIESSQMIKENEARSAEQSSVAPSVSTMTTDVESGKHMITKKSKEKKLVVCSFGSAICLFILVCLAIALAAFCGYWLTKQEYDRELAHLQYFPLARRNYSNPNDDSDEENDDDDANLKELVPSAAELKLPDTFSPVWYNLTLKINLPGYVDIPKDKEFTTEGKLLVKIKTLKESDEIVLNARSLKFPETTDGIQITKDRGNQNDDTMSLIDEARSKREVSDVQKIWTNETLEKVFIKLNRKIPSGEEFVLELPYSGMIDDSLEGFFRSKYTTKDGQNRTIAISHLQPNYNRKLLPSFDEPQLKANWKLTIIHPKGTIARSNGMEIMDDVELPSNETEVDSISSDWKSTTFEETPLISSYLMGLTITDFTHVEAKTKSGTTVRVWARPEATEAGITKYSLTKAVEAFDFLEDYYQIPQPMKKQDLFAVPDFEPGAMENPGILMFREARLVYDEKNDTPETLINAAVTVSHEVSHQLEYFVRRDTELAFDMDELASSHPLTMRIDTAADAYEIFDGITYFKGASIVRMIKAIMGEEAFRKGVQEYIKSHAFGNANYTDLWKSFTSALPNDAKIWNGDKLDIEKFANPWILQAFKFNFMIYKKKISKMGYPVIDVYRLDANTVELSQRRFKLNNLTPEKAKFRNALYWYKWDVPIFYEINGNRQPMKWLHEALRLPLNLNDTMIINGETEGFYRVNYDDETWQRINDQLNQDYTVYSPMTRLRILSDVFALASAEQQPYELALNISKYLSKETHPYPYEKGVNKILGVYGRLASEDNDHVKDLLKSLVSPEDLKRLDDSNWESLIDENPEHLLESSRVGTHIKIYCALESRKCRDKLLSLFNEKLMIPCKDQKIASDCTLVPLSLRETVYCEGVSRGEEEEFDEIKRLIKSEMKQFLSDHKRTTRGFGTFKTKMDQARGKIQWSKLHSKEILQYLDGKMAQKNQEEL</sequence>
<dbReference type="GO" id="GO:0005615">
    <property type="term" value="C:extracellular space"/>
    <property type="evidence" value="ECO:0007669"/>
    <property type="project" value="TreeGrafter"/>
</dbReference>
<keyword evidence="3" id="KW-0862">Zinc</keyword>
<feature type="transmembrane region" description="Helical" evidence="6">
    <location>
        <begin position="483"/>
        <end position="507"/>
    </location>
</feature>
<accession>A0A2A2JBL2</accession>
<dbReference type="GO" id="GO:0006508">
    <property type="term" value="P:proteolysis"/>
    <property type="evidence" value="ECO:0007669"/>
    <property type="project" value="TreeGrafter"/>
</dbReference>
<dbReference type="Pfam" id="PF01433">
    <property type="entry name" value="Peptidase_M1"/>
    <property type="match status" value="2"/>
</dbReference>
<dbReference type="Gene3D" id="2.60.40.1730">
    <property type="entry name" value="tricorn interacting facor f3 domain"/>
    <property type="match status" value="1"/>
</dbReference>
<feature type="site" description="Transition state stabilizer" evidence="4">
    <location>
        <position position="947"/>
    </location>
</feature>
<feature type="binding site" evidence="3">
    <location>
        <position position="899"/>
    </location>
    <ligand>
        <name>Zn(2+)</name>
        <dbReference type="ChEBI" id="CHEBI:29105"/>
        <note>catalytic</note>
    </ligand>
</feature>
<dbReference type="SUPFAM" id="SSF55486">
    <property type="entry name" value="Metalloproteases ('zincins'), catalytic domain"/>
    <property type="match status" value="1"/>
</dbReference>
<feature type="chain" id="PRO_5013240122" description="Peptidase M1 membrane alanine aminopeptidase domain-containing protein" evidence="7">
    <location>
        <begin position="21"/>
        <end position="1374"/>
    </location>
</feature>
<keyword evidence="6" id="KW-0472">Membrane</keyword>
<feature type="active site" description="Proton acceptor" evidence="2">
    <location>
        <position position="900"/>
    </location>
</feature>
<evidence type="ECO:0000256" key="3">
    <source>
        <dbReference type="PIRSR" id="PIRSR634016-3"/>
    </source>
</evidence>
<dbReference type="STRING" id="2018661.A0A2A2JBL2"/>
<dbReference type="InterPro" id="IPR050344">
    <property type="entry name" value="Peptidase_M1_aminopeptidases"/>
</dbReference>
<dbReference type="GO" id="GO:0008270">
    <property type="term" value="F:zinc ion binding"/>
    <property type="evidence" value="ECO:0007669"/>
    <property type="project" value="InterPro"/>
</dbReference>
<comment type="caution">
    <text evidence="11">The sequence shown here is derived from an EMBL/GenBank/DDBJ whole genome shotgun (WGS) entry which is preliminary data.</text>
</comment>
<protein>
    <recommendedName>
        <fullName evidence="13">Peptidase M1 membrane alanine aminopeptidase domain-containing protein</fullName>
    </recommendedName>
</protein>
<dbReference type="CDD" id="cd09601">
    <property type="entry name" value="M1_APN-Q_like"/>
    <property type="match status" value="1"/>
</dbReference>
<evidence type="ECO:0000259" key="8">
    <source>
        <dbReference type="Pfam" id="PF01433"/>
    </source>
</evidence>
<keyword evidence="6" id="KW-0812">Transmembrane</keyword>
<gene>
    <name evidence="11" type="ORF">WR25_08891</name>
</gene>
<dbReference type="PANTHER" id="PTHR11533">
    <property type="entry name" value="PROTEASE M1 ZINC METALLOPROTEASE"/>
    <property type="match status" value="1"/>
</dbReference>
<evidence type="ECO:0000256" key="4">
    <source>
        <dbReference type="PIRSR" id="PIRSR634016-4"/>
    </source>
</evidence>
<dbReference type="Proteomes" id="UP000218231">
    <property type="component" value="Unassembled WGS sequence"/>
</dbReference>
<dbReference type="InterPro" id="IPR045357">
    <property type="entry name" value="Aminopeptidase_N-like_N"/>
</dbReference>
<feature type="signal peptide" evidence="7">
    <location>
        <begin position="1"/>
        <end position="20"/>
    </location>
</feature>
<feature type="compositionally biased region" description="Polar residues" evidence="5">
    <location>
        <begin position="446"/>
        <end position="459"/>
    </location>
</feature>
<feature type="region of interest" description="Disordered" evidence="5">
    <location>
        <begin position="388"/>
        <end position="409"/>
    </location>
</feature>
<comment type="cofactor">
    <cofactor evidence="3">
        <name>Zn(2+)</name>
        <dbReference type="ChEBI" id="CHEBI:29105"/>
    </cofactor>
    <text evidence="3">Binds 1 zinc ion per subunit.</text>
</comment>
<dbReference type="OrthoDB" id="10031169at2759"/>
<dbReference type="InterPro" id="IPR014782">
    <property type="entry name" value="Peptidase_M1_dom"/>
</dbReference>
<evidence type="ECO:0008006" key="13">
    <source>
        <dbReference type="Google" id="ProtNLM"/>
    </source>
</evidence>
<dbReference type="InterPro" id="IPR034016">
    <property type="entry name" value="M1_APN-typ"/>
</dbReference>
<keyword evidence="12" id="KW-1185">Reference proteome</keyword>
<feature type="domain" description="Aminopeptidase N-like N-terminal" evidence="10">
    <location>
        <begin position="565"/>
        <end position="790"/>
    </location>
</feature>
<reference evidence="11 12" key="1">
    <citation type="journal article" date="2017" name="Curr. Biol.">
        <title>Genome architecture and evolution of a unichromosomal asexual nematode.</title>
        <authorList>
            <person name="Fradin H."/>
            <person name="Zegar C."/>
            <person name="Gutwein M."/>
            <person name="Lucas J."/>
            <person name="Kovtun M."/>
            <person name="Corcoran D."/>
            <person name="Baugh L.R."/>
            <person name="Kiontke K."/>
            <person name="Gunsalus K."/>
            <person name="Fitch D.H."/>
            <person name="Piano F."/>
        </authorList>
    </citation>
    <scope>NUCLEOTIDE SEQUENCE [LARGE SCALE GENOMIC DNA]</scope>
    <source>
        <strain evidence="11">PF1309</strain>
    </source>
</reference>
<evidence type="ECO:0000313" key="11">
    <source>
        <dbReference type="EMBL" id="PAV58902.1"/>
    </source>
</evidence>